<dbReference type="Gene3D" id="6.10.250.2410">
    <property type="match status" value="1"/>
</dbReference>
<evidence type="ECO:0000313" key="1">
    <source>
        <dbReference type="EMBL" id="SVB20993.1"/>
    </source>
</evidence>
<dbReference type="HAMAP" id="MF_01805">
    <property type="entry name" value="ScpA"/>
    <property type="match status" value="1"/>
</dbReference>
<reference evidence="1" key="1">
    <citation type="submission" date="2018-05" db="EMBL/GenBank/DDBJ databases">
        <authorList>
            <person name="Lanie J.A."/>
            <person name="Ng W.-L."/>
            <person name="Kazmierczak K.M."/>
            <person name="Andrzejewski T.M."/>
            <person name="Davidsen T.M."/>
            <person name="Wayne K.J."/>
            <person name="Tettelin H."/>
            <person name="Glass J.I."/>
            <person name="Rusch D."/>
            <person name="Podicherti R."/>
            <person name="Tsui H.-C.T."/>
            <person name="Winkler M.E."/>
        </authorList>
    </citation>
    <scope>NUCLEOTIDE SEQUENCE</scope>
</reference>
<protein>
    <recommendedName>
        <fullName evidence="2">Segregation and condensation protein A</fullName>
    </recommendedName>
</protein>
<dbReference type="PANTHER" id="PTHR33969:SF2">
    <property type="entry name" value="SEGREGATION AND CONDENSATION PROTEIN A"/>
    <property type="match status" value="1"/>
</dbReference>
<evidence type="ECO:0008006" key="2">
    <source>
        <dbReference type="Google" id="ProtNLM"/>
    </source>
</evidence>
<accession>A0A382C6P8</accession>
<dbReference type="InterPro" id="IPR003768">
    <property type="entry name" value="ScpA"/>
</dbReference>
<proteinExistence type="inferred from homology"/>
<dbReference type="AlphaFoldDB" id="A0A382C6P8"/>
<gene>
    <name evidence="1" type="ORF">METZ01_LOCUS173847</name>
</gene>
<dbReference type="Pfam" id="PF02616">
    <property type="entry name" value="SMC_ScpA"/>
    <property type="match status" value="1"/>
</dbReference>
<dbReference type="EMBL" id="UINC01032779">
    <property type="protein sequence ID" value="SVB20993.1"/>
    <property type="molecule type" value="Genomic_DNA"/>
</dbReference>
<organism evidence="1">
    <name type="scientific">marine metagenome</name>
    <dbReference type="NCBI Taxonomy" id="408172"/>
    <lineage>
        <taxon>unclassified sequences</taxon>
        <taxon>metagenomes</taxon>
        <taxon>ecological metagenomes</taxon>
    </lineage>
</organism>
<sequence length="233" mass="27387">MDQFEGPLDLLLYFIRRDEIDIYDIPIAQITAEYLQIIEDVKAMNLSIAGEFILMAASLMRIKSKMLLPRPDLDAEGEPIDPRYELVQQLVEYQRYKEISSELSVKCLEQSYRHKRSFIQEIEGLENVDVYLKKVSLFELAQYFKEAMDRMPVITAYELHREPVSLDDKKHFILKSFDGDGALTFGRLLSNCKDKLEVIVTFLAMLDLMRLFEIVIYQNNLFDDMEIHRLEKN</sequence>
<name>A0A382C6P8_9ZZZZ</name>
<dbReference type="PANTHER" id="PTHR33969">
    <property type="entry name" value="SEGREGATION AND CONDENSATION PROTEIN A"/>
    <property type="match status" value="1"/>
</dbReference>